<dbReference type="AlphaFoldDB" id="A0A182IAA5"/>
<dbReference type="VEuPathDB" id="VectorBase:AARA010516"/>
<comment type="subcellular location">
    <subcellularLocation>
        <location evidence="1">Nucleus</location>
    </subcellularLocation>
</comment>
<name>A0A182IAA5_ANOAR</name>
<keyword evidence="3" id="KW-0863">Zinc-finger</keyword>
<keyword evidence="4" id="KW-0862">Zinc</keyword>
<evidence type="ECO:0000313" key="8">
    <source>
        <dbReference type="Proteomes" id="UP000075840"/>
    </source>
</evidence>
<proteinExistence type="predicted"/>
<dbReference type="Proteomes" id="UP000075840">
    <property type="component" value="Unassembled WGS sequence"/>
</dbReference>
<keyword evidence="8" id="KW-1185">Reference proteome</keyword>
<evidence type="ECO:0000256" key="6">
    <source>
        <dbReference type="SAM" id="MobiDB-lite"/>
    </source>
</evidence>
<evidence type="ECO:0000256" key="2">
    <source>
        <dbReference type="ARBA" id="ARBA00022723"/>
    </source>
</evidence>
<evidence type="ECO:0000256" key="4">
    <source>
        <dbReference type="ARBA" id="ARBA00022833"/>
    </source>
</evidence>
<evidence type="ECO:0000256" key="5">
    <source>
        <dbReference type="ARBA" id="ARBA00023242"/>
    </source>
</evidence>
<evidence type="ECO:0000256" key="3">
    <source>
        <dbReference type="ARBA" id="ARBA00022771"/>
    </source>
</evidence>
<dbReference type="PANTHER" id="PTHR13340">
    <property type="entry name" value="GATA ZINC FINGER DOMAIN-CONTAINING"/>
    <property type="match status" value="1"/>
</dbReference>
<keyword evidence="2" id="KW-0479">Metal-binding</keyword>
<feature type="region of interest" description="Disordered" evidence="6">
    <location>
        <begin position="107"/>
        <end position="169"/>
    </location>
</feature>
<dbReference type="EnsemblMetazoa" id="AARA010516-RA">
    <property type="protein sequence ID" value="AARA010516-PA"/>
    <property type="gene ID" value="AARA010516"/>
</dbReference>
<accession>A0A182IAA5</accession>
<dbReference type="GO" id="GO:0005634">
    <property type="term" value="C:nucleus"/>
    <property type="evidence" value="ECO:0007669"/>
    <property type="project" value="UniProtKB-SubCell"/>
</dbReference>
<dbReference type="GO" id="GO:0008270">
    <property type="term" value="F:zinc ion binding"/>
    <property type="evidence" value="ECO:0007669"/>
    <property type="project" value="UniProtKB-KW"/>
</dbReference>
<keyword evidence="5" id="KW-0539">Nucleus</keyword>
<feature type="compositionally biased region" description="Low complexity" evidence="6">
    <location>
        <begin position="112"/>
        <end position="146"/>
    </location>
</feature>
<organism evidence="7 8">
    <name type="scientific">Anopheles arabiensis</name>
    <name type="common">Mosquito</name>
    <dbReference type="NCBI Taxonomy" id="7173"/>
    <lineage>
        <taxon>Eukaryota</taxon>
        <taxon>Metazoa</taxon>
        <taxon>Ecdysozoa</taxon>
        <taxon>Arthropoda</taxon>
        <taxon>Hexapoda</taxon>
        <taxon>Insecta</taxon>
        <taxon>Pterygota</taxon>
        <taxon>Neoptera</taxon>
        <taxon>Endopterygota</taxon>
        <taxon>Diptera</taxon>
        <taxon>Nematocera</taxon>
        <taxon>Culicoidea</taxon>
        <taxon>Culicidae</taxon>
        <taxon>Anophelinae</taxon>
        <taxon>Anopheles</taxon>
    </lineage>
</organism>
<feature type="region of interest" description="Disordered" evidence="6">
    <location>
        <begin position="47"/>
        <end position="70"/>
    </location>
</feature>
<evidence type="ECO:0008006" key="9">
    <source>
        <dbReference type="Google" id="ProtNLM"/>
    </source>
</evidence>
<dbReference type="EMBL" id="APCN01001136">
    <property type="status" value="NOT_ANNOTATED_CDS"/>
    <property type="molecule type" value="Genomic_DNA"/>
</dbReference>
<dbReference type="VEuPathDB" id="VectorBase:AARA21_013431"/>
<evidence type="ECO:0000313" key="7">
    <source>
        <dbReference type="EnsemblMetazoa" id="AARA010516-PA"/>
    </source>
</evidence>
<reference evidence="7" key="1">
    <citation type="submission" date="2022-08" db="UniProtKB">
        <authorList>
            <consortium name="EnsemblMetazoa"/>
        </authorList>
    </citation>
    <scope>IDENTIFICATION</scope>
    <source>
        <strain evidence="7">Dongola</strain>
    </source>
</reference>
<dbReference type="GO" id="GO:0006325">
    <property type="term" value="P:chromatin organization"/>
    <property type="evidence" value="ECO:0007669"/>
    <property type="project" value="TreeGrafter"/>
</dbReference>
<dbReference type="PANTHER" id="PTHR13340:SF2">
    <property type="entry name" value="GATA ZINC FINGER DOMAIN-CONTAINING PROTEIN 1"/>
    <property type="match status" value="1"/>
</dbReference>
<evidence type="ECO:0000256" key="1">
    <source>
        <dbReference type="ARBA" id="ARBA00004123"/>
    </source>
</evidence>
<protein>
    <recommendedName>
        <fullName evidence="9">GATA zinc finger domain-containing protein 1</fullName>
    </recommendedName>
</protein>
<sequence length="308" mass="33835">MEARLARRMPPKNKKCSICGTNSTARWIILSRKTLCDGCYDVQCNPPLEPRQEDGPDEPVAGPSGLGRKSETILATGPVESNPADDGIFLKPTFIPPRPAKIARHNSATLDSATTNSSGSSTTTTSTTATSATHSSSRASTPSKAVSRNKARKSFPSKPKLTDETTRPKSVPKVFHNDFWYEVGDIVSLVDTKDNTYYAQIRALVVDVFNEKNAILTWLVPTTASPPSNEGFDPATYHIGPDEDKMRNLSEMQFVMHAPSGYYLNRCDPYPRKYVTGPVERDGRSTEAPLYDWANICQLHLGERPAGK</sequence>
<dbReference type="InterPro" id="IPR039050">
    <property type="entry name" value="GATAD1"/>
</dbReference>